<feature type="compositionally biased region" description="Basic and acidic residues" evidence="12">
    <location>
        <begin position="690"/>
        <end position="699"/>
    </location>
</feature>
<evidence type="ECO:0000313" key="13">
    <source>
        <dbReference type="EMBL" id="KAG9270911.1"/>
    </source>
</evidence>
<evidence type="ECO:0000256" key="1">
    <source>
        <dbReference type="ARBA" id="ARBA00004496"/>
    </source>
</evidence>
<comment type="caution">
    <text evidence="13">The sequence shown here is derived from an EMBL/GenBank/DDBJ whole genome shotgun (WGS) entry which is preliminary data.</text>
</comment>
<dbReference type="PROSITE" id="PS50082">
    <property type="entry name" value="WD_REPEATS_2"/>
    <property type="match status" value="3"/>
</dbReference>
<organism evidence="13 14">
    <name type="scientific">Astyanax mexicanus</name>
    <name type="common">Blind cave fish</name>
    <name type="synonym">Astyanax fasciatus mexicanus</name>
    <dbReference type="NCBI Taxonomy" id="7994"/>
    <lineage>
        <taxon>Eukaryota</taxon>
        <taxon>Metazoa</taxon>
        <taxon>Chordata</taxon>
        <taxon>Craniata</taxon>
        <taxon>Vertebrata</taxon>
        <taxon>Euteleostomi</taxon>
        <taxon>Actinopterygii</taxon>
        <taxon>Neopterygii</taxon>
        <taxon>Teleostei</taxon>
        <taxon>Ostariophysi</taxon>
        <taxon>Characiformes</taxon>
        <taxon>Characoidei</taxon>
        <taxon>Acestrorhamphidae</taxon>
        <taxon>Acestrorhamphinae</taxon>
        <taxon>Astyanax</taxon>
    </lineage>
</organism>
<dbReference type="InterPro" id="IPR036322">
    <property type="entry name" value="WD40_repeat_dom_sf"/>
</dbReference>
<dbReference type="Proteomes" id="UP000752171">
    <property type="component" value="Unassembled WGS sequence"/>
</dbReference>
<reference evidence="13 14" key="1">
    <citation type="submission" date="2021-07" db="EMBL/GenBank/DDBJ databases">
        <authorList>
            <person name="Imarazene B."/>
            <person name="Zahm M."/>
            <person name="Klopp C."/>
            <person name="Cabau C."/>
            <person name="Beille S."/>
            <person name="Jouanno E."/>
            <person name="Castinel A."/>
            <person name="Lluch J."/>
            <person name="Gil L."/>
            <person name="Kuchtly C."/>
            <person name="Lopez Roques C."/>
            <person name="Donnadieu C."/>
            <person name="Parrinello H."/>
            <person name="Journot L."/>
            <person name="Du K."/>
            <person name="Schartl M."/>
            <person name="Retaux S."/>
            <person name="Guiguen Y."/>
        </authorList>
    </citation>
    <scope>NUCLEOTIDE SEQUENCE [LARGE SCALE GENOMIC DNA]</scope>
    <source>
        <strain evidence="13">Pach_M1</strain>
        <tissue evidence="13">Testis</tissue>
    </source>
</reference>
<feature type="repeat" description="WD" evidence="11">
    <location>
        <begin position="226"/>
        <end position="259"/>
    </location>
</feature>
<dbReference type="Gene3D" id="2.130.10.10">
    <property type="entry name" value="YVTN repeat-like/Quinoprotein amine dehydrogenase"/>
    <property type="match status" value="3"/>
</dbReference>
<evidence type="ECO:0000256" key="11">
    <source>
        <dbReference type="PROSITE-ProRule" id="PRU00221"/>
    </source>
</evidence>
<dbReference type="GO" id="GO:0030488">
    <property type="term" value="P:tRNA methylation"/>
    <property type="evidence" value="ECO:0007669"/>
    <property type="project" value="TreeGrafter"/>
</dbReference>
<keyword evidence="4" id="KW-0819">tRNA processing</keyword>
<evidence type="ECO:0000256" key="3">
    <source>
        <dbReference type="ARBA" id="ARBA00022574"/>
    </source>
</evidence>
<evidence type="ECO:0000256" key="7">
    <source>
        <dbReference type="ARBA" id="ARBA00040154"/>
    </source>
</evidence>
<name>A0A8T2LQ21_ASTMX</name>
<evidence type="ECO:0000256" key="12">
    <source>
        <dbReference type="SAM" id="MobiDB-lite"/>
    </source>
</evidence>
<dbReference type="InterPro" id="IPR001680">
    <property type="entry name" value="WD40_rpt"/>
</dbReference>
<evidence type="ECO:0000256" key="4">
    <source>
        <dbReference type="ARBA" id="ARBA00022694"/>
    </source>
</evidence>
<comment type="similarity">
    <text evidence="6">Belongs to the WD repeat WDR6 family.</text>
</comment>
<feature type="region of interest" description="Disordered" evidence="12">
    <location>
        <begin position="670"/>
        <end position="716"/>
    </location>
</feature>
<evidence type="ECO:0000256" key="2">
    <source>
        <dbReference type="ARBA" id="ARBA00022490"/>
    </source>
</evidence>
<evidence type="ECO:0000256" key="8">
    <source>
        <dbReference type="ARBA" id="ARBA00041816"/>
    </source>
</evidence>
<evidence type="ECO:0000313" key="14">
    <source>
        <dbReference type="Proteomes" id="UP000752171"/>
    </source>
</evidence>
<dbReference type="EMBL" id="JAICCE010000012">
    <property type="protein sequence ID" value="KAG9270911.1"/>
    <property type="molecule type" value="Genomic_DNA"/>
</dbReference>
<dbReference type="InterPro" id="IPR051973">
    <property type="entry name" value="tRNA_Anticodon_Mtase-Reg"/>
</dbReference>
<dbReference type="SMART" id="SM00320">
    <property type="entry name" value="WD40"/>
    <property type="match status" value="7"/>
</dbReference>
<evidence type="ECO:0000256" key="6">
    <source>
        <dbReference type="ARBA" id="ARBA00038255"/>
    </source>
</evidence>
<dbReference type="InterPro" id="IPR015943">
    <property type="entry name" value="WD40/YVTN_repeat-like_dom_sf"/>
</dbReference>
<feature type="compositionally biased region" description="Basic and acidic residues" evidence="12">
    <location>
        <begin position="70"/>
        <end position="79"/>
    </location>
</feature>
<evidence type="ECO:0000256" key="5">
    <source>
        <dbReference type="ARBA" id="ARBA00022737"/>
    </source>
</evidence>
<feature type="repeat" description="WD" evidence="11">
    <location>
        <begin position="279"/>
        <end position="309"/>
    </location>
</feature>
<protein>
    <recommendedName>
        <fullName evidence="7">tRNA (34-2'-O)-methyltransferase regulator WDR6</fullName>
    </recommendedName>
    <alternativeName>
        <fullName evidence="8">WD repeat-containing protein 6</fullName>
    </alternativeName>
</protein>
<keyword evidence="5" id="KW-0677">Repeat</keyword>
<comment type="function">
    <text evidence="9">Together with methyltransferase FTSJ1, methylates the 2'-O-ribose of nucleotides at position 34 of the tRNA anticodon loop of substrate tRNAs. Required for the correct positioning of the substrate tRNA for methylation. Required to suppress amino acid starvation-induced autophagy. Enhances the STK11/LKB1-induced cell growth suppression activity.</text>
</comment>
<feature type="repeat" description="WD" evidence="11">
    <location>
        <begin position="1020"/>
        <end position="1035"/>
    </location>
</feature>
<dbReference type="GO" id="GO:0005737">
    <property type="term" value="C:cytoplasm"/>
    <property type="evidence" value="ECO:0007669"/>
    <property type="project" value="UniProtKB-SubCell"/>
</dbReference>
<evidence type="ECO:0000256" key="9">
    <source>
        <dbReference type="ARBA" id="ARBA00045751"/>
    </source>
</evidence>
<comment type="subcellular location">
    <subcellularLocation>
        <location evidence="1">Cytoplasm</location>
    </subcellularLocation>
</comment>
<dbReference type="Pfam" id="PF00400">
    <property type="entry name" value="WD40"/>
    <property type="match status" value="3"/>
</dbReference>
<feature type="compositionally biased region" description="Acidic residues" evidence="12">
    <location>
        <begin position="674"/>
        <end position="689"/>
    </location>
</feature>
<feature type="region of interest" description="Disordered" evidence="12">
    <location>
        <begin position="66"/>
        <end position="87"/>
    </location>
</feature>
<sequence>MTSAESCTVLESCALVAPVTALEFLRDDYLLTGEGPILTLFSLEGSPRLRASQNVLQNFRIHGIRPKPQTRHDAHDAKPNPDQPTSDEITELAIFGGKGLRLINVSPCGRGLEVAGPLMELQDWVLDVSWLMDEPCPLLGVSIAHNAAILLEPQSGKVLSLCSCAEACLLYSALLIGQSWEESVLVGGTVFNQLVLWRPGRTGTGRQCQAGTQACALTDAQVERRLLGHSGVIFSLFYLQSSGWLASASDDRSVRLWHVGELSGSGGCGVEVPTCLRVLYGHQARVFCVRLSPGRVFSAGEDGACLLWEWEGEGRVGRTLKSHRSGGIRSLAVSNASVGKRSRWVATGGADGGVRLWKVVEQSTNSELKVEVEKEDSQMDLGFEGIGCPKVVRSVGGGHTVVTCTDQGQVSMRQDGSWEEIWHGGPDFQSYCVMEVVCIQGVWVCAVGNLNGGVQVFALRQPGGGTFLQASEGKIHSLQWVERRKGACSRGSWCLLASGSEGLVQRWTVEVAENKETGLFLVLRKMTPFLLPPCAKQWLTAAVTVTIHSGKKKVLWVCGDRRGSLLLYKDEKEKSQRESVQEEDTQERVVGINAPIPPVATLFGVHGKQGVTSVCERRGVCYSTGRDGCVRVLALNKDSLNVRRVHHACKGMDWLEKVLFLDCNQGETWKDGNVDDENEKEHEEEEVEEREDRTSERALENGQVDRNVEERDEGDSEKGTFFEARFLMAGFHSVEFVLWDPIRQEKVFTAACGGGHRSWAYIPSSGDQTLEQGTLIFIKQGTIMASRSLASSTTEIRGHTLREGLHGRGLACVCRLGELSKPGDSSEKWEVLVTGGEDTTVNVLAVRPDQGTVKVLAVIADHISNVRTLAAVPRGAKGDETNGRCRDMSFSTLVFSAGGRAQLQCYRLLIGWDEQTNLPTCQVTQIAGHRLDEKWERRRNRHKTVKMDPETRYMSMAVVQDGVEEVLLALACSDGAVRIFSVGEDSRKVELLWESFYHQRCVLSVASYSLEDIYGKQHVLLLSGATDGAVALWDLTAVLDSKSGDSWLGPSVPCLSVPVHQSGVNALVISKQRHQQTPDDIITMATGGDDGQLSVMKIKVEMNQSDQTESLCPQLLSHWSVPLAHSAPLTALTTLSSARWASASPDQRVCVWRLCDDGLHHQGAMFTHTADAAGVWAWQREGANIQGGAYVVVCGQGLQLLKLMERRREEEEKEEEKEGKETDRLRTKEIERRKVVFGDRNKQKM</sequence>
<accession>A0A8T2LQ21</accession>
<gene>
    <name evidence="13" type="primary">WDR6</name>
    <name evidence="13" type="ORF">AMEX_G15921</name>
</gene>
<dbReference type="SUPFAM" id="SSF50978">
    <property type="entry name" value="WD40 repeat-like"/>
    <property type="match status" value="2"/>
</dbReference>
<keyword evidence="3 11" id="KW-0853">WD repeat</keyword>
<keyword evidence="2" id="KW-0963">Cytoplasm</keyword>
<proteinExistence type="inferred from homology"/>
<dbReference type="OrthoDB" id="5594999at2759"/>
<dbReference type="PANTHER" id="PTHR14344:SF3">
    <property type="entry name" value="WD REPEAT-CONTAINING PROTEIN 6"/>
    <property type="match status" value="1"/>
</dbReference>
<dbReference type="AlphaFoldDB" id="A0A8T2LQ21"/>
<dbReference type="PROSITE" id="PS50294">
    <property type="entry name" value="WD_REPEATS_REGION"/>
    <property type="match status" value="1"/>
</dbReference>
<comment type="subunit">
    <text evidence="10">Interacts with FTSJ1; the interaction is direct, and required for 2'-O-methylation of position 34 in substrate tRNAs. Interacts with IRS4. Interacts with STK11/LKB1.</text>
</comment>
<dbReference type="PANTHER" id="PTHR14344">
    <property type="entry name" value="WD REPEAT PROTEIN"/>
    <property type="match status" value="1"/>
</dbReference>
<evidence type="ECO:0000256" key="10">
    <source>
        <dbReference type="ARBA" id="ARBA00047056"/>
    </source>
</evidence>